<dbReference type="Pfam" id="PF14111">
    <property type="entry name" value="DUF4283"/>
    <property type="match status" value="1"/>
</dbReference>
<keyword evidence="4" id="KW-1185">Reference proteome</keyword>
<feature type="domain" description="DUF4283" evidence="2">
    <location>
        <begin position="102"/>
        <end position="178"/>
    </location>
</feature>
<dbReference type="InterPro" id="IPR040256">
    <property type="entry name" value="At4g02000-like"/>
</dbReference>
<dbReference type="Proteomes" id="UP000289738">
    <property type="component" value="Chromosome B01"/>
</dbReference>
<evidence type="ECO:0000313" key="3">
    <source>
        <dbReference type="EMBL" id="RYR28868.1"/>
    </source>
</evidence>
<reference evidence="3 4" key="1">
    <citation type="submission" date="2019-01" db="EMBL/GenBank/DDBJ databases">
        <title>Sequencing of cultivated peanut Arachis hypogaea provides insights into genome evolution and oil improvement.</title>
        <authorList>
            <person name="Chen X."/>
        </authorList>
    </citation>
    <scope>NUCLEOTIDE SEQUENCE [LARGE SCALE GENOMIC DNA]</scope>
    <source>
        <strain evidence="4">cv. Fuhuasheng</strain>
        <tissue evidence="3">Leaves</tissue>
    </source>
</reference>
<comment type="caution">
    <text evidence="3">The sequence shown here is derived from an EMBL/GenBank/DDBJ whole genome shotgun (WGS) entry which is preliminary data.</text>
</comment>
<evidence type="ECO:0000313" key="4">
    <source>
        <dbReference type="Proteomes" id="UP000289738"/>
    </source>
</evidence>
<feature type="compositionally biased region" description="Basic and acidic residues" evidence="1">
    <location>
        <begin position="1"/>
        <end position="10"/>
    </location>
</feature>
<name>A0A445AR06_ARAHY</name>
<accession>A0A445AR06</accession>
<protein>
    <recommendedName>
        <fullName evidence="2">DUF4283 domain-containing protein</fullName>
    </recommendedName>
</protein>
<dbReference type="PANTHER" id="PTHR31286:SF99">
    <property type="entry name" value="DUF4283 DOMAIN-CONTAINING PROTEIN"/>
    <property type="match status" value="1"/>
</dbReference>
<evidence type="ECO:0000259" key="2">
    <source>
        <dbReference type="Pfam" id="PF14111"/>
    </source>
</evidence>
<gene>
    <name evidence="3" type="ORF">Ahy_B01g053066</name>
</gene>
<dbReference type="PANTHER" id="PTHR31286">
    <property type="entry name" value="GLYCINE-RICH CELL WALL STRUCTURAL PROTEIN 1.8-LIKE"/>
    <property type="match status" value="1"/>
</dbReference>
<dbReference type="InterPro" id="IPR025558">
    <property type="entry name" value="DUF4283"/>
</dbReference>
<feature type="region of interest" description="Disordered" evidence="1">
    <location>
        <begin position="1"/>
        <end position="25"/>
    </location>
</feature>
<proteinExistence type="predicted"/>
<sequence>MEGIEEKSTETEIESDETPTTDQHIKNTIVPEIDQQSIKSYRDMVVNNGFEKLNPDEIVELVAEDYIAKSDPMDMNMENQTPFNPKPNIEVSLEEYEEWCRTWKFSLIVKPLGKLVNLQAIDRWVQRRWAKKGFIRVMDLVGNFFLVSFGSQEDYGHALFEGPWMIADHYLLVQRWRPPSLCQWRHKYRKLLCGYEFLIYQQSCTTNISSGRLENLWVQCLKLTN</sequence>
<organism evidence="3 4">
    <name type="scientific">Arachis hypogaea</name>
    <name type="common">Peanut</name>
    <dbReference type="NCBI Taxonomy" id="3818"/>
    <lineage>
        <taxon>Eukaryota</taxon>
        <taxon>Viridiplantae</taxon>
        <taxon>Streptophyta</taxon>
        <taxon>Embryophyta</taxon>
        <taxon>Tracheophyta</taxon>
        <taxon>Spermatophyta</taxon>
        <taxon>Magnoliopsida</taxon>
        <taxon>eudicotyledons</taxon>
        <taxon>Gunneridae</taxon>
        <taxon>Pentapetalae</taxon>
        <taxon>rosids</taxon>
        <taxon>fabids</taxon>
        <taxon>Fabales</taxon>
        <taxon>Fabaceae</taxon>
        <taxon>Papilionoideae</taxon>
        <taxon>50 kb inversion clade</taxon>
        <taxon>dalbergioids sensu lato</taxon>
        <taxon>Dalbergieae</taxon>
        <taxon>Pterocarpus clade</taxon>
        <taxon>Arachis</taxon>
    </lineage>
</organism>
<evidence type="ECO:0000256" key="1">
    <source>
        <dbReference type="SAM" id="MobiDB-lite"/>
    </source>
</evidence>
<dbReference type="EMBL" id="SDMP01000011">
    <property type="protein sequence ID" value="RYR28868.1"/>
    <property type="molecule type" value="Genomic_DNA"/>
</dbReference>
<dbReference type="AlphaFoldDB" id="A0A445AR06"/>